<evidence type="ECO:0000313" key="2">
    <source>
        <dbReference type="EnsemblMetazoa" id="GPAI046227-PA"/>
    </source>
</evidence>
<keyword evidence="3" id="KW-1185">Reference proteome</keyword>
<protein>
    <submittedName>
        <fullName evidence="2">Uncharacterized protein</fullName>
    </submittedName>
</protein>
<dbReference type="AlphaFoldDB" id="A0A1B0AHT5"/>
<feature type="coiled-coil region" evidence="1">
    <location>
        <begin position="251"/>
        <end position="292"/>
    </location>
</feature>
<name>A0A1B0AHT5_GLOPL</name>
<dbReference type="Proteomes" id="UP000092445">
    <property type="component" value="Unassembled WGS sequence"/>
</dbReference>
<dbReference type="STRING" id="7398.A0A1B0AHT5"/>
<keyword evidence="1" id="KW-0175">Coiled coil</keyword>
<evidence type="ECO:0000313" key="3">
    <source>
        <dbReference type="Proteomes" id="UP000092445"/>
    </source>
</evidence>
<sequence>MDMKEKKLQVPDVVKTNSLISRSKTVFLPGSLQTLGQRNNKSRIIDNKFCYHNRHHPHRPQSNEGAGNGTALHEIWIKNENEKYRRKPCCYTENIRWQLNEIFLERLKNITRNGDNKELKLVTYQEWVDILQKFLNSIINNTEKLESDLLEHLERIRQMNSQRREDLMNDLTKCRRDIHSLIGFVQNAYENDRWDFQHVTFETISWFQILGTNDPNTLLDRKAETKRRLLHTELAQERERYFNMNILALELAKKYNEIHALKKRIDFMEEHAKHTQQELKLKEDMIDKLKKHVKSGGVILSKSSLVHTFILEILKFFAGKF</sequence>
<accession>A0A1B0AHT5</accession>
<reference evidence="2" key="2">
    <citation type="submission" date="2020-05" db="UniProtKB">
        <authorList>
            <consortium name="EnsemblMetazoa"/>
        </authorList>
    </citation>
    <scope>IDENTIFICATION</scope>
    <source>
        <strain evidence="2">IAEA</strain>
    </source>
</reference>
<proteinExistence type="predicted"/>
<organism evidence="2 3">
    <name type="scientific">Glossina pallidipes</name>
    <name type="common">Tsetse fly</name>
    <dbReference type="NCBI Taxonomy" id="7398"/>
    <lineage>
        <taxon>Eukaryota</taxon>
        <taxon>Metazoa</taxon>
        <taxon>Ecdysozoa</taxon>
        <taxon>Arthropoda</taxon>
        <taxon>Hexapoda</taxon>
        <taxon>Insecta</taxon>
        <taxon>Pterygota</taxon>
        <taxon>Neoptera</taxon>
        <taxon>Endopterygota</taxon>
        <taxon>Diptera</taxon>
        <taxon>Brachycera</taxon>
        <taxon>Muscomorpha</taxon>
        <taxon>Hippoboscoidea</taxon>
        <taxon>Glossinidae</taxon>
        <taxon>Glossina</taxon>
    </lineage>
</organism>
<evidence type="ECO:0000256" key="1">
    <source>
        <dbReference type="SAM" id="Coils"/>
    </source>
</evidence>
<reference evidence="3" key="1">
    <citation type="submission" date="2014-03" db="EMBL/GenBank/DDBJ databases">
        <authorList>
            <person name="Aksoy S."/>
            <person name="Warren W."/>
            <person name="Wilson R.K."/>
        </authorList>
    </citation>
    <scope>NUCLEOTIDE SEQUENCE [LARGE SCALE GENOMIC DNA]</scope>
    <source>
        <strain evidence="3">IAEA</strain>
    </source>
</reference>
<dbReference type="EnsemblMetazoa" id="GPAI046227-RA">
    <property type="protein sequence ID" value="GPAI046227-PA"/>
    <property type="gene ID" value="GPAI046227"/>
</dbReference>
<dbReference type="VEuPathDB" id="VectorBase:GPAI046227"/>